<protein>
    <submittedName>
        <fullName evidence="2">Uncharacterized protein</fullName>
    </submittedName>
</protein>
<comment type="caution">
    <text evidence="2">The sequence shown here is derived from an EMBL/GenBank/DDBJ whole genome shotgun (WGS) entry which is preliminary data.</text>
</comment>
<gene>
    <name evidence="2" type="ORF">MCOR33_009254</name>
</gene>
<keyword evidence="1" id="KW-0812">Transmembrane</keyword>
<sequence>MMPPARYRAPWTLPISADHWLKLVEKFRVPQIFSLDTLMSREIHITCYTCPDPSQADEKLFMSMATTSADYPAPGGWQELATCSTHWVSKGLTHGLFVNLDEKQMNKVEDLLRSAVSEGVAEHPCLALGITMELMLQRLMRLQGNLRDKSAEVEVSLAMFSTKDMARHNHFDTDYLDRVYQVRKHTDLVLKEISTTKRHLTRAMGRCSPAAWGGDAGARERVVDTRFRQRFEDIVIQLDDLTSKVESCLEYLVQQVTKMNSIFTQHETMASGMAAENGRRIAFMAILYLPISAIAAIFAMPIFKFENDWRDIYLRPVPKPKDDHASAGIPVVSGYIWYYIVISMVLTSITTTVLLFGHRFKRRQGKSTAGAAVGAVKAGQ</sequence>
<name>A0ABQ8N934_PYRGI</name>
<organism evidence="2 3">
    <name type="scientific">Pyricularia grisea</name>
    <name type="common">Crabgrass-specific blast fungus</name>
    <name type="synonym">Magnaporthe grisea</name>
    <dbReference type="NCBI Taxonomy" id="148305"/>
    <lineage>
        <taxon>Eukaryota</taxon>
        <taxon>Fungi</taxon>
        <taxon>Dikarya</taxon>
        <taxon>Ascomycota</taxon>
        <taxon>Pezizomycotina</taxon>
        <taxon>Sordariomycetes</taxon>
        <taxon>Sordariomycetidae</taxon>
        <taxon>Magnaporthales</taxon>
        <taxon>Pyriculariaceae</taxon>
        <taxon>Pyricularia</taxon>
    </lineage>
</organism>
<accession>A0ABQ8N934</accession>
<dbReference type="EMBL" id="JABSND010000251">
    <property type="protein sequence ID" value="KAI6293301.1"/>
    <property type="molecule type" value="Genomic_DNA"/>
</dbReference>
<evidence type="ECO:0000313" key="2">
    <source>
        <dbReference type="EMBL" id="KAI6293301.1"/>
    </source>
</evidence>
<keyword evidence="3" id="KW-1185">Reference proteome</keyword>
<reference evidence="2" key="1">
    <citation type="submission" date="2021-01" db="EMBL/GenBank/DDBJ databases">
        <title>Deciphering the adaptive evolutionary patterns associated with biogeogrpahic diversity in the finger millet blast pathogen Magnaporthe oryzae in Eastern Africa.</title>
        <authorList>
            <person name="Onyema G."/>
            <person name="Shittu T.A."/>
            <person name="Dodsworth S."/>
            <person name="Devilliers S."/>
            <person name="Muthumeenakshi S."/>
            <person name="Sreenivasaprasad S."/>
        </authorList>
    </citation>
    <scope>NUCLEOTIDE SEQUENCE</scope>
    <source>
        <strain evidence="2">D15/s37</strain>
    </source>
</reference>
<keyword evidence="1" id="KW-0472">Membrane</keyword>
<feature type="transmembrane region" description="Helical" evidence="1">
    <location>
        <begin position="336"/>
        <end position="357"/>
    </location>
</feature>
<dbReference type="Proteomes" id="UP001059893">
    <property type="component" value="Unassembled WGS sequence"/>
</dbReference>
<feature type="transmembrane region" description="Helical" evidence="1">
    <location>
        <begin position="281"/>
        <end position="303"/>
    </location>
</feature>
<keyword evidence="1" id="KW-1133">Transmembrane helix</keyword>
<evidence type="ECO:0000256" key="1">
    <source>
        <dbReference type="SAM" id="Phobius"/>
    </source>
</evidence>
<evidence type="ECO:0000313" key="3">
    <source>
        <dbReference type="Proteomes" id="UP001059893"/>
    </source>
</evidence>
<proteinExistence type="predicted"/>